<accession>A0AAD3SSP1</accession>
<sequence>MHLLCYDLQLGLHEGGLHNSNDAAANVGRCSLLLGEDAGKCSFGLVARMLRTAGPDLMQGRVPDGADVWL</sequence>
<dbReference type="AlphaFoldDB" id="A0AAD3SSP1"/>
<gene>
    <name evidence="1" type="ORF">Nepgr_017990</name>
</gene>
<proteinExistence type="predicted"/>
<evidence type="ECO:0000313" key="1">
    <source>
        <dbReference type="EMBL" id="GMH16149.1"/>
    </source>
</evidence>
<comment type="caution">
    <text evidence="1">The sequence shown here is derived from an EMBL/GenBank/DDBJ whole genome shotgun (WGS) entry which is preliminary data.</text>
</comment>
<protein>
    <submittedName>
        <fullName evidence="1">Uncharacterized protein</fullName>
    </submittedName>
</protein>
<dbReference type="Proteomes" id="UP001279734">
    <property type="component" value="Unassembled WGS sequence"/>
</dbReference>
<evidence type="ECO:0000313" key="2">
    <source>
        <dbReference type="Proteomes" id="UP001279734"/>
    </source>
</evidence>
<name>A0AAD3SSP1_NEPGR</name>
<keyword evidence="2" id="KW-1185">Reference proteome</keyword>
<organism evidence="1 2">
    <name type="scientific">Nepenthes gracilis</name>
    <name type="common">Slender pitcher plant</name>
    <dbReference type="NCBI Taxonomy" id="150966"/>
    <lineage>
        <taxon>Eukaryota</taxon>
        <taxon>Viridiplantae</taxon>
        <taxon>Streptophyta</taxon>
        <taxon>Embryophyta</taxon>
        <taxon>Tracheophyta</taxon>
        <taxon>Spermatophyta</taxon>
        <taxon>Magnoliopsida</taxon>
        <taxon>eudicotyledons</taxon>
        <taxon>Gunneridae</taxon>
        <taxon>Pentapetalae</taxon>
        <taxon>Caryophyllales</taxon>
        <taxon>Nepenthaceae</taxon>
        <taxon>Nepenthes</taxon>
    </lineage>
</organism>
<dbReference type="EMBL" id="BSYO01000016">
    <property type="protein sequence ID" value="GMH16149.1"/>
    <property type="molecule type" value="Genomic_DNA"/>
</dbReference>
<reference evidence="1" key="1">
    <citation type="submission" date="2023-05" db="EMBL/GenBank/DDBJ databases">
        <title>Nepenthes gracilis genome sequencing.</title>
        <authorList>
            <person name="Fukushima K."/>
        </authorList>
    </citation>
    <scope>NUCLEOTIDE SEQUENCE</scope>
    <source>
        <strain evidence="1">SING2019-196</strain>
    </source>
</reference>